<dbReference type="STRING" id="568069.A0A1J1IQQ4"/>
<dbReference type="InterPro" id="IPR012674">
    <property type="entry name" value="Calycin"/>
</dbReference>
<evidence type="ECO:0000256" key="1">
    <source>
        <dbReference type="ARBA" id="ARBA00023157"/>
    </source>
</evidence>
<evidence type="ECO:0000256" key="2">
    <source>
        <dbReference type="SAM" id="SignalP"/>
    </source>
</evidence>
<dbReference type="PRINTS" id="PR01273">
    <property type="entry name" value="INVTBRTCOLOR"/>
</dbReference>
<dbReference type="GO" id="GO:0000302">
    <property type="term" value="P:response to reactive oxygen species"/>
    <property type="evidence" value="ECO:0007669"/>
    <property type="project" value="TreeGrafter"/>
</dbReference>
<dbReference type="OrthoDB" id="565904at2759"/>
<proteinExistence type="predicted"/>
<accession>A0A1J1IQQ4</accession>
<dbReference type="GO" id="GO:0006629">
    <property type="term" value="P:lipid metabolic process"/>
    <property type="evidence" value="ECO:0007669"/>
    <property type="project" value="TreeGrafter"/>
</dbReference>
<feature type="chain" id="PRO_5012859659" evidence="2">
    <location>
        <begin position="18"/>
        <end position="414"/>
    </location>
</feature>
<evidence type="ECO:0000259" key="3">
    <source>
        <dbReference type="Pfam" id="PF00061"/>
    </source>
</evidence>
<dbReference type="Pfam" id="PF00061">
    <property type="entry name" value="Lipocalin"/>
    <property type="match status" value="1"/>
</dbReference>
<dbReference type="Gene3D" id="2.40.128.20">
    <property type="match status" value="2"/>
</dbReference>
<name>A0A1J1IQQ4_9DIPT</name>
<protein>
    <submittedName>
        <fullName evidence="4">CLUMA_CG014076, isoform A</fullName>
    </submittedName>
</protein>
<dbReference type="Proteomes" id="UP000183832">
    <property type="component" value="Unassembled WGS sequence"/>
</dbReference>
<feature type="domain" description="Lipocalin/cytosolic fatty-acid binding" evidence="3">
    <location>
        <begin position="41"/>
        <end position="184"/>
    </location>
</feature>
<dbReference type="SUPFAM" id="SSF50814">
    <property type="entry name" value="Lipocalins"/>
    <property type="match status" value="2"/>
</dbReference>
<gene>
    <name evidence="4" type="primary">similar to Apolipoprotein D</name>
    <name evidence="4" type="ORF">CLUMA_CG014076</name>
</gene>
<organism evidence="4 5">
    <name type="scientific">Clunio marinus</name>
    <dbReference type="NCBI Taxonomy" id="568069"/>
    <lineage>
        <taxon>Eukaryota</taxon>
        <taxon>Metazoa</taxon>
        <taxon>Ecdysozoa</taxon>
        <taxon>Arthropoda</taxon>
        <taxon>Hexapoda</taxon>
        <taxon>Insecta</taxon>
        <taxon>Pterygota</taxon>
        <taxon>Neoptera</taxon>
        <taxon>Endopterygota</taxon>
        <taxon>Diptera</taxon>
        <taxon>Nematocera</taxon>
        <taxon>Chironomoidea</taxon>
        <taxon>Chironomidae</taxon>
        <taxon>Clunio</taxon>
    </lineage>
</organism>
<dbReference type="GO" id="GO:0005737">
    <property type="term" value="C:cytoplasm"/>
    <property type="evidence" value="ECO:0007669"/>
    <property type="project" value="TreeGrafter"/>
</dbReference>
<keyword evidence="2" id="KW-0732">Signal</keyword>
<reference evidence="4 5" key="1">
    <citation type="submission" date="2015-04" db="EMBL/GenBank/DDBJ databases">
        <authorList>
            <person name="Syromyatnikov M.Y."/>
            <person name="Popov V.N."/>
        </authorList>
    </citation>
    <scope>NUCLEOTIDE SEQUENCE [LARGE SCALE GENOMIC DNA]</scope>
</reference>
<dbReference type="InterPro" id="IPR000566">
    <property type="entry name" value="Lipocln_cytosolic_FA-bd_dom"/>
</dbReference>
<evidence type="ECO:0000313" key="4">
    <source>
        <dbReference type="EMBL" id="CRL00825.1"/>
    </source>
</evidence>
<dbReference type="PANTHER" id="PTHR10612">
    <property type="entry name" value="APOLIPOPROTEIN D"/>
    <property type="match status" value="1"/>
</dbReference>
<dbReference type="GO" id="GO:0031409">
    <property type="term" value="F:pigment binding"/>
    <property type="evidence" value="ECO:0007669"/>
    <property type="project" value="InterPro"/>
</dbReference>
<dbReference type="EMBL" id="CVRI01000054">
    <property type="protein sequence ID" value="CRL00825.1"/>
    <property type="molecule type" value="Genomic_DNA"/>
</dbReference>
<keyword evidence="5" id="KW-1185">Reference proteome</keyword>
<evidence type="ECO:0000313" key="5">
    <source>
        <dbReference type="Proteomes" id="UP000183832"/>
    </source>
</evidence>
<dbReference type="AlphaFoldDB" id="A0A1J1IQQ4"/>
<dbReference type="FunFam" id="2.40.128.20:FF:000026">
    <property type="entry name" value="Apolipoprotein D-like Protein"/>
    <property type="match status" value="1"/>
</dbReference>
<dbReference type="PANTHER" id="PTHR10612:SF34">
    <property type="entry name" value="APOLIPOPROTEIN D"/>
    <property type="match status" value="1"/>
</dbReference>
<sequence>MLKIFFLLSVIFVKIFGQVPSFGRCPDFDAMPAFDKDQFLGIWYETERYFTVTEVVSKCISANYELRADGKIYVNNHYVNRINNVKRIISGKLTLTGKGDEGKFTIKYDTFPISYDASLVVLDTDYRNYAVIWSCSNIGPFGHTESAWLMARDRVPRGEVLQAAYGVLDKYKMNRSFFVKTDQANCETLPPPVEAIDVEVKKGEVKQEPENSTEKTVEVNTVSTEKVSGQIPAFGRCPNKYKPMKDFNKYQFMGKWYEVERFYLMRDIIAKCVAVTFERFDDGKIYVNNVYTNRLLVENILYKETIAGKFKLTSGENRGIFNIRYERFPAALLPDFLSFVNFNTTMTVLHTDYKNFAILWSCRNINQFAHIERSWLMTREQSPSELVIQSAYGFLDKFGLRNYFIKSDQSNCDP</sequence>
<dbReference type="InterPro" id="IPR003057">
    <property type="entry name" value="Invtbrt_color"/>
</dbReference>
<keyword evidence="1" id="KW-1015">Disulfide bond</keyword>
<feature type="signal peptide" evidence="2">
    <location>
        <begin position="1"/>
        <end position="17"/>
    </location>
</feature>